<sequence length="19" mass="2205">MAEKGYNRICFSDNIAFKP</sequence>
<dbReference type="AlphaFoldDB" id="A0A834X3W6"/>
<proteinExistence type="predicted"/>
<comment type="caution">
    <text evidence="1">The sequence shown here is derived from an EMBL/GenBank/DDBJ whole genome shotgun (WGS) entry which is preliminary data.</text>
</comment>
<gene>
    <name evidence="1" type="ORF">G2W53_005986</name>
</gene>
<protein>
    <submittedName>
        <fullName evidence="1">Uncharacterized protein</fullName>
    </submittedName>
</protein>
<reference evidence="1" key="1">
    <citation type="submission" date="2020-09" db="EMBL/GenBank/DDBJ databases">
        <title>Genome-Enabled Discovery of Anthraquinone Biosynthesis in Senna tora.</title>
        <authorList>
            <person name="Kang S.-H."/>
            <person name="Pandey R.P."/>
            <person name="Lee C.-M."/>
            <person name="Sim J.-S."/>
            <person name="Jeong J.-T."/>
            <person name="Choi B.-S."/>
            <person name="Jung M."/>
            <person name="Ginzburg D."/>
            <person name="Zhao K."/>
            <person name="Won S.Y."/>
            <person name="Oh T.-J."/>
            <person name="Yu Y."/>
            <person name="Kim N.-H."/>
            <person name="Lee O.R."/>
            <person name="Lee T.-H."/>
            <person name="Bashyal P."/>
            <person name="Kim T.-S."/>
            <person name="Lee W.-H."/>
            <person name="Kawkins C."/>
            <person name="Kim C.-K."/>
            <person name="Kim J.S."/>
            <person name="Ahn B.O."/>
            <person name="Rhee S.Y."/>
            <person name="Sohng J.K."/>
        </authorList>
    </citation>
    <scope>NUCLEOTIDE SEQUENCE</scope>
    <source>
        <tissue evidence="1">Leaf</tissue>
    </source>
</reference>
<evidence type="ECO:0000313" key="2">
    <source>
        <dbReference type="Proteomes" id="UP000634136"/>
    </source>
</evidence>
<name>A0A834X3W6_9FABA</name>
<evidence type="ECO:0000313" key="1">
    <source>
        <dbReference type="EMBL" id="KAF7837504.1"/>
    </source>
</evidence>
<accession>A0A834X3W6</accession>
<keyword evidence="2" id="KW-1185">Reference proteome</keyword>
<dbReference type="EMBL" id="JAAIUW010000003">
    <property type="protein sequence ID" value="KAF7837504.1"/>
    <property type="molecule type" value="Genomic_DNA"/>
</dbReference>
<organism evidence="1 2">
    <name type="scientific">Senna tora</name>
    <dbReference type="NCBI Taxonomy" id="362788"/>
    <lineage>
        <taxon>Eukaryota</taxon>
        <taxon>Viridiplantae</taxon>
        <taxon>Streptophyta</taxon>
        <taxon>Embryophyta</taxon>
        <taxon>Tracheophyta</taxon>
        <taxon>Spermatophyta</taxon>
        <taxon>Magnoliopsida</taxon>
        <taxon>eudicotyledons</taxon>
        <taxon>Gunneridae</taxon>
        <taxon>Pentapetalae</taxon>
        <taxon>rosids</taxon>
        <taxon>fabids</taxon>
        <taxon>Fabales</taxon>
        <taxon>Fabaceae</taxon>
        <taxon>Caesalpinioideae</taxon>
        <taxon>Cassia clade</taxon>
        <taxon>Senna</taxon>
    </lineage>
</organism>
<dbReference type="Proteomes" id="UP000634136">
    <property type="component" value="Unassembled WGS sequence"/>
</dbReference>